<name>A0AAE3SIP5_9BACT</name>
<dbReference type="EMBL" id="JAPDPI010000006">
    <property type="protein sequence ID" value="MCW3804920.1"/>
    <property type="molecule type" value="Genomic_DNA"/>
</dbReference>
<accession>A0AAE3SIP5</accession>
<reference evidence="1" key="1">
    <citation type="submission" date="2022-10" db="EMBL/GenBank/DDBJ databases">
        <authorList>
            <person name="Yu W.X."/>
        </authorList>
    </citation>
    <scope>NUCLEOTIDE SEQUENCE</scope>
    <source>
        <strain evidence="1">D04</strain>
    </source>
</reference>
<sequence length="289" mass="32250">MGRSIIVFGFLLLLISCSKEISIEQPGYESKVVVDGWISSDNYAYVILTKSSPFLTNYDSAAIRNTFLNYAKVTLTSSKGESEILTLFRREEFFPPFVYRSVQMKGEAGLEYQLTIEVEGNRIESNTSIPDPPKILKVNMHQSSDTTMYISADLEDDGGGVDYYYSQIKIIGVDRNFHSSAFPLFNDVGKNGEVFTKNIYRSVEPDPLGLNSSDSSRNLPVYEFYDTDTIGLRISALDQASFNVLSDIYMDQQNSSNPFSFINKSTSSNINGGIGRWTGMGTAEFILAQ</sequence>
<proteinExistence type="predicted"/>
<protein>
    <submittedName>
        <fullName evidence="1">DUF4249 domain-containing protein</fullName>
    </submittedName>
</protein>
<evidence type="ECO:0000313" key="2">
    <source>
        <dbReference type="Proteomes" id="UP001207408"/>
    </source>
</evidence>
<organism evidence="1 2">
    <name type="scientific">Plebeiibacterium marinum</name>
    <dbReference type="NCBI Taxonomy" id="2992111"/>
    <lineage>
        <taxon>Bacteria</taxon>
        <taxon>Pseudomonadati</taxon>
        <taxon>Bacteroidota</taxon>
        <taxon>Bacteroidia</taxon>
        <taxon>Marinilabiliales</taxon>
        <taxon>Marinilabiliaceae</taxon>
        <taxon>Plebeiibacterium</taxon>
    </lineage>
</organism>
<gene>
    <name evidence="1" type="ORF">OM074_04730</name>
</gene>
<dbReference type="AlphaFoldDB" id="A0AAE3SIP5"/>
<comment type="caution">
    <text evidence="1">The sequence shown here is derived from an EMBL/GenBank/DDBJ whole genome shotgun (WGS) entry which is preliminary data.</text>
</comment>
<keyword evidence="2" id="KW-1185">Reference proteome</keyword>
<dbReference type="RefSeq" id="WP_301198142.1">
    <property type="nucleotide sequence ID" value="NZ_JAPDPI010000006.1"/>
</dbReference>
<dbReference type="Proteomes" id="UP001207408">
    <property type="component" value="Unassembled WGS sequence"/>
</dbReference>
<evidence type="ECO:0000313" key="1">
    <source>
        <dbReference type="EMBL" id="MCW3804920.1"/>
    </source>
</evidence>
<dbReference type="PROSITE" id="PS51257">
    <property type="entry name" value="PROKAR_LIPOPROTEIN"/>
    <property type="match status" value="1"/>
</dbReference>